<accession>A0A5C6F7M8</accession>
<dbReference type="RefSeq" id="WP_390621413.1">
    <property type="nucleotide sequence ID" value="NZ_SJPX01000001.1"/>
</dbReference>
<dbReference type="AlphaFoldDB" id="A0A5C6F7M8"/>
<feature type="domain" description="DUF1553" evidence="3">
    <location>
        <begin position="588"/>
        <end position="811"/>
    </location>
</feature>
<gene>
    <name evidence="4" type="ORF">Poly59_01520</name>
</gene>
<feature type="domain" description="DUF1549" evidence="2">
    <location>
        <begin position="274"/>
        <end position="489"/>
    </location>
</feature>
<feature type="signal peptide" evidence="1">
    <location>
        <begin position="1"/>
        <end position="30"/>
    </location>
</feature>
<name>A0A5C6F7M8_9BACT</name>
<dbReference type="Proteomes" id="UP000317977">
    <property type="component" value="Unassembled WGS sequence"/>
</dbReference>
<keyword evidence="1" id="KW-0732">Signal</keyword>
<evidence type="ECO:0000259" key="2">
    <source>
        <dbReference type="Pfam" id="PF07583"/>
    </source>
</evidence>
<dbReference type="Pfam" id="PF07583">
    <property type="entry name" value="PSCyt2"/>
    <property type="match status" value="1"/>
</dbReference>
<organism evidence="4 5">
    <name type="scientific">Rubripirellula reticaptiva</name>
    <dbReference type="NCBI Taxonomy" id="2528013"/>
    <lineage>
        <taxon>Bacteria</taxon>
        <taxon>Pseudomonadati</taxon>
        <taxon>Planctomycetota</taxon>
        <taxon>Planctomycetia</taxon>
        <taxon>Pirellulales</taxon>
        <taxon>Pirellulaceae</taxon>
        <taxon>Rubripirellula</taxon>
    </lineage>
</organism>
<dbReference type="InterPro" id="IPR022655">
    <property type="entry name" value="DUF1553"/>
</dbReference>
<dbReference type="Gene3D" id="2.60.40.1080">
    <property type="match status" value="1"/>
</dbReference>
<evidence type="ECO:0000313" key="4">
    <source>
        <dbReference type="EMBL" id="TWU57245.1"/>
    </source>
</evidence>
<dbReference type="Pfam" id="PF07587">
    <property type="entry name" value="PSD1"/>
    <property type="match status" value="1"/>
</dbReference>
<dbReference type="EMBL" id="SJPX01000001">
    <property type="protein sequence ID" value="TWU57245.1"/>
    <property type="molecule type" value="Genomic_DNA"/>
</dbReference>
<dbReference type="PANTHER" id="PTHR35889:SF3">
    <property type="entry name" value="F-BOX DOMAIN-CONTAINING PROTEIN"/>
    <property type="match status" value="1"/>
</dbReference>
<dbReference type="PANTHER" id="PTHR35889">
    <property type="entry name" value="CYCLOINULO-OLIGOSACCHARIDE FRUCTANOTRANSFERASE-RELATED"/>
    <property type="match status" value="1"/>
</dbReference>
<dbReference type="InterPro" id="IPR011444">
    <property type="entry name" value="DUF1549"/>
</dbReference>
<proteinExistence type="predicted"/>
<evidence type="ECO:0000259" key="3">
    <source>
        <dbReference type="Pfam" id="PF07587"/>
    </source>
</evidence>
<sequence length="941" mass="104973" precursor="true">MTIMPFKKLRFSLSSVTIAAGVLLSSSAIAIEPAPSPANARVEPTTVPGTKVVEPLSSRFAGPSVTESPDFQKHVVPLLGRLGCNGRACHGSFQGRGGFQLSLFGYDFKADHDALLDDATGRVDLADIDESLMLAKPLDADIHEGGKRFEEDSWQHHVLRRWVESGAKYLDAEPQTLTKLEVIPSEVRFASDDESIQVRAIAHWEDGSKEDVTELCRFSTNDDAIADIDENGTLKSGQTGDTHFVVYYDNAVVPIPVMRSIGPVPSLPTVYEHPIDQWVATKLDKLGIKASGICTDEEFIRRVSLDITGILPSADSVREFLADPSPDKRSMLIDELIDSPGYAAWWATRLSDWTGNSDEQLTNTLPIRDVASKLWYEWLRKRLDENVSYDEIIEGIVTANSRQPGEDYQQYCDSMTKACAPGGEALFAERDGMPMYWARRNFQKPEERAIGFAYSFLGVRIECAQCHKHPFDQWSKDDFEQFSKLFTPIRMNQNLVAADAKKVREEMLAAITGGKKIDNGKLRKEIYIAARDGKTVPFGELVVNTRAIPDKAKKARAKGKGSKSPAANLASGKILGQPDQVLLDKDPRDPLMAWLRAPENPYFAKAIVNRVWSNYFGIGIVDPSDDMNLANPPSNAPLLDGLAKQFIEHEFDLHWLHRTIATSETYQRSSAVNSTNVRDQSNFSRHVPRRLPAEVVYDAVVLATGSDKQAEQLRSELDDMAIADGKPKLRNRQDFALEVFGQSNRESNCDCDRSDSPSLLQSIYLRNDSDMYKRLAAKDGWVNQACGKLGVAGPRESEDLQELAIKRRASQMQQQLIAKVKLFNKQPEAKREKLHRQIVGEHKRVSTKMGQYNIKVPTLDQLIKNPNSWASLENAVESTGQPSITMDQLVEEAYLRSLSRFPDSEESDISVAFIKDSKSPSDGLQSLLWALVNTKEFIITH</sequence>
<comment type="caution">
    <text evidence="4">The sequence shown here is derived from an EMBL/GenBank/DDBJ whole genome shotgun (WGS) entry which is preliminary data.</text>
</comment>
<protein>
    <recommendedName>
        <fullName evidence="6">BIG2 domain-containing protein</fullName>
    </recommendedName>
</protein>
<evidence type="ECO:0008006" key="6">
    <source>
        <dbReference type="Google" id="ProtNLM"/>
    </source>
</evidence>
<evidence type="ECO:0000313" key="5">
    <source>
        <dbReference type="Proteomes" id="UP000317977"/>
    </source>
</evidence>
<reference evidence="4 5" key="1">
    <citation type="submission" date="2019-02" db="EMBL/GenBank/DDBJ databases">
        <title>Deep-cultivation of Planctomycetes and their phenomic and genomic characterization uncovers novel biology.</title>
        <authorList>
            <person name="Wiegand S."/>
            <person name="Jogler M."/>
            <person name="Boedeker C."/>
            <person name="Pinto D."/>
            <person name="Vollmers J."/>
            <person name="Rivas-Marin E."/>
            <person name="Kohn T."/>
            <person name="Peeters S.H."/>
            <person name="Heuer A."/>
            <person name="Rast P."/>
            <person name="Oberbeckmann S."/>
            <person name="Bunk B."/>
            <person name="Jeske O."/>
            <person name="Meyerdierks A."/>
            <person name="Storesund J.E."/>
            <person name="Kallscheuer N."/>
            <person name="Luecker S."/>
            <person name="Lage O.M."/>
            <person name="Pohl T."/>
            <person name="Merkel B.J."/>
            <person name="Hornburger P."/>
            <person name="Mueller R.-W."/>
            <person name="Bruemmer F."/>
            <person name="Labrenz M."/>
            <person name="Spormann A.M."/>
            <person name="Op Den Camp H."/>
            <person name="Overmann J."/>
            <person name="Amann R."/>
            <person name="Jetten M.S.M."/>
            <person name="Mascher T."/>
            <person name="Medema M.H."/>
            <person name="Devos D.P."/>
            <person name="Kaster A.-K."/>
            <person name="Ovreas L."/>
            <person name="Rohde M."/>
            <person name="Galperin M.Y."/>
            <person name="Jogler C."/>
        </authorList>
    </citation>
    <scope>NUCLEOTIDE SEQUENCE [LARGE SCALE GENOMIC DNA]</scope>
    <source>
        <strain evidence="4 5">Poly59</strain>
    </source>
</reference>
<evidence type="ECO:0000256" key="1">
    <source>
        <dbReference type="SAM" id="SignalP"/>
    </source>
</evidence>
<keyword evidence="5" id="KW-1185">Reference proteome</keyword>
<feature type="chain" id="PRO_5022695258" description="BIG2 domain-containing protein" evidence="1">
    <location>
        <begin position="31"/>
        <end position="941"/>
    </location>
</feature>